<keyword evidence="2" id="KW-1185">Reference proteome</keyword>
<dbReference type="AlphaFoldDB" id="A0A5D3FN03"/>
<evidence type="ECO:0000313" key="2">
    <source>
        <dbReference type="Proteomes" id="UP000324383"/>
    </source>
</evidence>
<gene>
    <name evidence="1" type="ORF">FNJ60_05105</name>
</gene>
<protein>
    <submittedName>
        <fullName evidence="1">Uncharacterized protein</fullName>
    </submittedName>
</protein>
<sequence length="207" mass="23371">MKKFVLIQNGKEEPVGKYATKVEAADVMEQIIDDNNDDLDSDDENYLTAFDFRLEEVEVEEINEIVLSFDDARAYLNGKPNNDFTVSKKVLSGNCVHLADVARLVQDVNPNHIKALVALNELFTIAEAWNKADNFVPDFSDANQYKYYPWFVYDKGSAGFVFAYTAATATAAYASVGSRLCFKTRNRAIQFGKQFVGLYNQVFLLNK</sequence>
<comment type="caution">
    <text evidence="1">The sequence shown here is derived from an EMBL/GenBank/DDBJ whole genome shotgun (WGS) entry which is preliminary data.</text>
</comment>
<dbReference type="RefSeq" id="WP_148730319.1">
    <property type="nucleotide sequence ID" value="NZ_VKLW01000008.1"/>
</dbReference>
<reference evidence="1 2" key="1">
    <citation type="submission" date="2019-07" db="EMBL/GenBank/DDBJ databases">
        <title>Draft Genome Sequences of Bacteroides pyogenes Strains Isolated from the Uterus Holstein Dairy Cows with Metritis.</title>
        <authorList>
            <person name="Cunha F."/>
            <person name="Galvao K.N."/>
            <person name="Jeon S.J."/>
            <person name="Jeong K.C."/>
        </authorList>
    </citation>
    <scope>NUCLEOTIDE SEQUENCE [LARGE SCALE GENOMIC DNA]</scope>
    <source>
        <strain evidence="1 2">KG-31</strain>
    </source>
</reference>
<dbReference type="EMBL" id="VKLW01000008">
    <property type="protein sequence ID" value="TYK34371.1"/>
    <property type="molecule type" value="Genomic_DNA"/>
</dbReference>
<name>A0A5D3FN03_9BACE</name>
<dbReference type="Proteomes" id="UP000324383">
    <property type="component" value="Unassembled WGS sequence"/>
</dbReference>
<proteinExistence type="predicted"/>
<organism evidence="1 2">
    <name type="scientific">Bacteroides pyogenes</name>
    <dbReference type="NCBI Taxonomy" id="310300"/>
    <lineage>
        <taxon>Bacteria</taxon>
        <taxon>Pseudomonadati</taxon>
        <taxon>Bacteroidota</taxon>
        <taxon>Bacteroidia</taxon>
        <taxon>Bacteroidales</taxon>
        <taxon>Bacteroidaceae</taxon>
        <taxon>Bacteroides</taxon>
    </lineage>
</organism>
<evidence type="ECO:0000313" key="1">
    <source>
        <dbReference type="EMBL" id="TYK34371.1"/>
    </source>
</evidence>
<accession>A0A5D3FN03</accession>